<accession>A0ABW1Z5A7</accession>
<dbReference type="InterPro" id="IPR008523">
    <property type="entry name" value="DUF805"/>
</dbReference>
<feature type="transmembrane region" description="Helical" evidence="1">
    <location>
        <begin position="205"/>
        <end position="224"/>
    </location>
</feature>
<feature type="transmembrane region" description="Helical" evidence="1">
    <location>
        <begin position="173"/>
        <end position="193"/>
    </location>
</feature>
<keyword evidence="1" id="KW-1133">Transmembrane helix</keyword>
<dbReference type="EMBL" id="JBHSWI010000001">
    <property type="protein sequence ID" value="MFC6644053.1"/>
    <property type="molecule type" value="Genomic_DNA"/>
</dbReference>
<name>A0ABW1Z5A7_9BACT</name>
<proteinExistence type="predicted"/>
<evidence type="ECO:0000313" key="2">
    <source>
        <dbReference type="EMBL" id="MFC6644053.1"/>
    </source>
</evidence>
<dbReference type="Gene3D" id="3.30.530.20">
    <property type="match status" value="1"/>
</dbReference>
<feature type="transmembrane region" description="Helical" evidence="1">
    <location>
        <begin position="230"/>
        <end position="252"/>
    </location>
</feature>
<gene>
    <name evidence="2" type="ORF">ACFQBQ_00270</name>
</gene>
<feature type="transmembrane region" description="Helical" evidence="1">
    <location>
        <begin position="20"/>
        <end position="40"/>
    </location>
</feature>
<feature type="transmembrane region" description="Helical" evidence="1">
    <location>
        <begin position="71"/>
        <end position="90"/>
    </location>
</feature>
<dbReference type="RefSeq" id="WP_263370563.1">
    <property type="nucleotide sequence ID" value="NZ_JAGSYD010000002.1"/>
</dbReference>
<dbReference type="Pfam" id="PF05656">
    <property type="entry name" value="DUF805"/>
    <property type="match status" value="1"/>
</dbReference>
<feature type="transmembrane region" description="Helical" evidence="1">
    <location>
        <begin position="147"/>
        <end position="167"/>
    </location>
</feature>
<keyword evidence="1" id="KW-0472">Membrane</keyword>
<protein>
    <submittedName>
        <fullName evidence="2">DUF805 domain-containing protein</fullName>
    </submittedName>
</protein>
<dbReference type="InterPro" id="IPR023393">
    <property type="entry name" value="START-like_dom_sf"/>
</dbReference>
<evidence type="ECO:0000256" key="1">
    <source>
        <dbReference type="SAM" id="Phobius"/>
    </source>
</evidence>
<dbReference type="SUPFAM" id="SSF55961">
    <property type="entry name" value="Bet v1-like"/>
    <property type="match status" value="1"/>
</dbReference>
<feature type="transmembrane region" description="Helical" evidence="1">
    <location>
        <begin position="102"/>
        <end position="126"/>
    </location>
</feature>
<dbReference type="Proteomes" id="UP001596391">
    <property type="component" value="Unassembled WGS sequence"/>
</dbReference>
<reference evidence="3" key="1">
    <citation type="journal article" date="2019" name="Int. J. Syst. Evol. Microbiol.">
        <title>The Global Catalogue of Microorganisms (GCM) 10K type strain sequencing project: providing services to taxonomists for standard genome sequencing and annotation.</title>
        <authorList>
            <consortium name="The Broad Institute Genomics Platform"/>
            <consortium name="The Broad Institute Genome Sequencing Center for Infectious Disease"/>
            <person name="Wu L."/>
            <person name="Ma J."/>
        </authorList>
    </citation>
    <scope>NUCLEOTIDE SEQUENCE [LARGE SCALE GENOMIC DNA]</scope>
    <source>
        <strain evidence="3">CGMCC 1.16026</strain>
    </source>
</reference>
<evidence type="ECO:0000313" key="3">
    <source>
        <dbReference type="Proteomes" id="UP001596391"/>
    </source>
</evidence>
<comment type="caution">
    <text evidence="2">The sequence shown here is derived from an EMBL/GenBank/DDBJ whole genome shotgun (WGS) entry which is preliminary data.</text>
</comment>
<sequence length="461" mass="51695">MKSLLGYLFQFEGRVSRIQYFCTAIVLAVVKYAIDFTIASHATIPWPPYVYVLPVRSFTAFGFGQQHPHTYLLLWLLTIPFFFSGVGLTIRRLRDAGYRLAWAAFFFLPVFNFLMFLVLSLAPTASDEEIRWREEGDKDDDVLRPDAPILGVVIAVVVGLGLVYFSANFLMQYAWGLFLGVPYVIGFIASWFMNARIVRSKADTVGVSVIAPLIVGLCLLGFRFEGMICLAMAIPLAIPLSIAGALTARTCLANRARLLRSRTNLTACVALLPFLMLLEHHSNLEPPTRPVVSSIIVNAPVDAVWRNVIAFPPLAPPKELLFHTGIAYPIGATITGRGPGAIRRCRFSTGDFVEPITTWDENHLLAFSVAAQPPALDEITLGTGPIRTPHLELNYLRSRHGQFRLVALDANHTLLEGTTWYQDYFWPQTYWRAWSDMIIHRIHLRVLEHVKANAERESAHS</sequence>
<keyword evidence="3" id="KW-1185">Reference proteome</keyword>
<organism evidence="2 3">
    <name type="scientific">Granulicella cerasi</name>
    <dbReference type="NCBI Taxonomy" id="741063"/>
    <lineage>
        <taxon>Bacteria</taxon>
        <taxon>Pseudomonadati</taxon>
        <taxon>Acidobacteriota</taxon>
        <taxon>Terriglobia</taxon>
        <taxon>Terriglobales</taxon>
        <taxon>Acidobacteriaceae</taxon>
        <taxon>Granulicella</taxon>
    </lineage>
</organism>
<keyword evidence="1" id="KW-0812">Transmembrane</keyword>